<dbReference type="GO" id="GO:0016787">
    <property type="term" value="F:hydrolase activity"/>
    <property type="evidence" value="ECO:0007669"/>
    <property type="project" value="UniProtKB-KW"/>
</dbReference>
<evidence type="ECO:0000259" key="2">
    <source>
        <dbReference type="Pfam" id="PF16862"/>
    </source>
</evidence>
<organism evidence="3 4">
    <name type="scientific">Coniochaeta ligniaria NRRL 30616</name>
    <dbReference type="NCBI Taxonomy" id="1408157"/>
    <lineage>
        <taxon>Eukaryota</taxon>
        <taxon>Fungi</taxon>
        <taxon>Dikarya</taxon>
        <taxon>Ascomycota</taxon>
        <taxon>Pezizomycotina</taxon>
        <taxon>Sordariomycetes</taxon>
        <taxon>Sordariomycetidae</taxon>
        <taxon>Coniochaetales</taxon>
        <taxon>Coniochaetaceae</taxon>
        <taxon>Coniochaeta</taxon>
    </lineage>
</organism>
<dbReference type="PANTHER" id="PTHR36183">
    <property type="entry name" value="BETA-GLUCURONIDASE"/>
    <property type="match status" value="1"/>
</dbReference>
<feature type="chain" id="PRO_5012272732" evidence="1">
    <location>
        <begin position="23"/>
        <end position="561"/>
    </location>
</feature>
<keyword evidence="4" id="KW-1185">Reference proteome</keyword>
<keyword evidence="3" id="KW-0378">Hydrolase</keyword>
<dbReference type="Proteomes" id="UP000182658">
    <property type="component" value="Unassembled WGS sequence"/>
</dbReference>
<evidence type="ECO:0000313" key="4">
    <source>
        <dbReference type="Proteomes" id="UP000182658"/>
    </source>
</evidence>
<dbReference type="OrthoDB" id="2796951at2759"/>
<proteinExistence type="predicted"/>
<evidence type="ECO:0000256" key="1">
    <source>
        <dbReference type="SAM" id="SignalP"/>
    </source>
</evidence>
<dbReference type="InParanoid" id="A0A1J7I8S6"/>
<evidence type="ECO:0000313" key="3">
    <source>
        <dbReference type="EMBL" id="OIW24047.1"/>
    </source>
</evidence>
<gene>
    <name evidence="3" type="ORF">CONLIGDRAFT_584848</name>
</gene>
<dbReference type="InterPro" id="IPR052974">
    <property type="entry name" value="GH79_Enzymes"/>
</dbReference>
<feature type="domain" description="Beta-glucuronidase C-terminal" evidence="2">
    <location>
        <begin position="411"/>
        <end position="541"/>
    </location>
</feature>
<dbReference type="Pfam" id="PF16862">
    <property type="entry name" value="Glyco_hydro_79C"/>
    <property type="match status" value="1"/>
</dbReference>
<name>A0A1J7I8S6_9PEZI</name>
<sequence length="561" mass="60352">MKAEVLLSVVLHAAGLVAVGYSVDESPVPTAGEPFDGFVSYSIEFASFPDFAGNNSSPNTFSNNLLENIGNIIGTKPYIRVGGNTQDYALYNASLPYALNGTVDPKRSPDYPTTIHIGPSYFESYNTWPNVKFSHGFNLGLGGNNSAGWQTLVDTVPLACKALGHDKLYLWEYGNEPDLFSTSAQGPVRPANWNESTYVEQWLNGTREIKTQLQKYCPDLDSKTEYGFLGLSFAGTGNKLKAPLTWQDRINQDKDIKLFSTHNYISGATSPGVTLQGTLMNHTVTMRSVDSHITEYNKILAIDPSAPPLIFGETNSLYNQGRPGLSNTFGAALWGIDFNLYSASVNIRRVHMHMGTNYRYQAWQPVDTNITAKGTKAPYYGSIAVAAFLGHIPTAPVSVAQIPLSSATEAAYAAYVGSGSSLAGAARSLTRIAVLNMNSYNSTVDGEGLAPLPAGEVVPRPGKNYTFDLGPAAVGKVAFVRRLWANGSDAITGITWDGWSYNLELDEGRPVRLGNVTVGERVKVAADGSVTVAVPDSSAVVLDFGRGAACKRRRDVVGKSL</sequence>
<dbReference type="Gene3D" id="3.20.20.80">
    <property type="entry name" value="Glycosidases"/>
    <property type="match status" value="1"/>
</dbReference>
<reference evidence="3 4" key="1">
    <citation type="submission" date="2016-10" db="EMBL/GenBank/DDBJ databases">
        <title>Draft genome sequence of Coniochaeta ligniaria NRRL30616, a lignocellulolytic fungus for bioabatement of inhibitors in plant biomass hydrolysates.</title>
        <authorList>
            <consortium name="DOE Joint Genome Institute"/>
            <person name="Jimenez D.J."/>
            <person name="Hector R.E."/>
            <person name="Riley R."/>
            <person name="Sun H."/>
            <person name="Grigoriev I.V."/>
            <person name="Van Elsas J.D."/>
            <person name="Nichols N.N."/>
        </authorList>
    </citation>
    <scope>NUCLEOTIDE SEQUENCE [LARGE SCALE GENOMIC DNA]</scope>
    <source>
        <strain evidence="3 4">NRRL 30616</strain>
    </source>
</reference>
<feature type="signal peptide" evidence="1">
    <location>
        <begin position="1"/>
        <end position="22"/>
    </location>
</feature>
<dbReference type="EMBL" id="KV875105">
    <property type="protein sequence ID" value="OIW24047.1"/>
    <property type="molecule type" value="Genomic_DNA"/>
</dbReference>
<dbReference type="AlphaFoldDB" id="A0A1J7I8S6"/>
<accession>A0A1J7I8S6</accession>
<dbReference type="InterPro" id="IPR017853">
    <property type="entry name" value="GH"/>
</dbReference>
<keyword evidence="1" id="KW-0732">Signal</keyword>
<protein>
    <submittedName>
        <fullName evidence="3">Glycoside hydrolase family 79 protein</fullName>
    </submittedName>
</protein>
<dbReference type="InterPro" id="IPR031728">
    <property type="entry name" value="GlcAase_C"/>
</dbReference>
<dbReference type="PANTHER" id="PTHR36183:SF2">
    <property type="entry name" value="BETA-GLUCURONIDASE C-TERMINAL DOMAIN-CONTAINING PROTEIN"/>
    <property type="match status" value="1"/>
</dbReference>
<dbReference type="SUPFAM" id="SSF51445">
    <property type="entry name" value="(Trans)glycosidases"/>
    <property type="match status" value="1"/>
</dbReference>